<organism evidence="1">
    <name type="scientific">Tuwongella immobilis</name>
    <dbReference type="NCBI Taxonomy" id="692036"/>
    <lineage>
        <taxon>Bacteria</taxon>
        <taxon>Pseudomonadati</taxon>
        <taxon>Planctomycetota</taxon>
        <taxon>Planctomycetia</taxon>
        <taxon>Gemmatales</taxon>
        <taxon>Gemmataceae</taxon>
        <taxon>Tuwongella</taxon>
    </lineage>
</organism>
<dbReference type="AlphaFoldDB" id="A0A6C2YR91"/>
<dbReference type="KEGG" id="tim:GMBLW1_03370"/>
<dbReference type="Gene3D" id="2.180.10.10">
    <property type="entry name" value="RHS repeat-associated core"/>
    <property type="match status" value="1"/>
</dbReference>
<sequence>MEERADSSSTPHTRYVYSPVYIDAIITITRDSDANGSLDQRLWVVQDSNWNVTALLNDSGIVVERYAYDAYGAVTILDAAWVVKSGGSDYALRPSCQGFRLGDSSGLVRAKDREAIPINHGQNEELTLKLIRLKG</sequence>
<name>A0A6C2YR91_9BACT</name>
<dbReference type="Proteomes" id="UP000464378">
    <property type="component" value="Chromosome"/>
</dbReference>
<evidence type="ECO:0000313" key="2">
    <source>
        <dbReference type="Proteomes" id="UP000464378"/>
    </source>
</evidence>
<keyword evidence="2" id="KW-1185">Reference proteome</keyword>
<dbReference type="EMBL" id="LR586016">
    <property type="protein sequence ID" value="VIP03623.1"/>
    <property type="molecule type" value="Genomic_DNA"/>
</dbReference>
<proteinExistence type="predicted"/>
<accession>A0A6C2YR91</accession>
<protein>
    <submittedName>
        <fullName evidence="1">YD repeat protein</fullName>
    </submittedName>
</protein>
<evidence type="ECO:0000313" key="1">
    <source>
        <dbReference type="EMBL" id="VIP03623.1"/>
    </source>
</evidence>
<gene>
    <name evidence="1" type="ORF">GMBLW1_03370</name>
</gene>
<dbReference type="EMBL" id="LR593887">
    <property type="protein sequence ID" value="VTS04614.1"/>
    <property type="molecule type" value="Genomic_DNA"/>
</dbReference>
<reference evidence="1" key="1">
    <citation type="submission" date="2019-04" db="EMBL/GenBank/DDBJ databases">
        <authorList>
            <consortium name="Science for Life Laboratories"/>
        </authorList>
    </citation>
    <scope>NUCLEOTIDE SEQUENCE</scope>
    <source>
        <strain evidence="1">MBLW1</strain>
    </source>
</reference>
<dbReference type="InParanoid" id="A0A6C2YR91"/>